<dbReference type="AlphaFoldDB" id="A0A094SBT4"/>
<evidence type="ECO:0008006" key="3">
    <source>
        <dbReference type="Google" id="ProtNLM"/>
    </source>
</evidence>
<keyword evidence="1" id="KW-0812">Transmembrane</keyword>
<name>A0A094SBT4_9ZZZZ</name>
<keyword evidence="1" id="KW-0472">Membrane</keyword>
<evidence type="ECO:0000313" key="2">
    <source>
        <dbReference type="EMBL" id="KGA15558.1"/>
    </source>
</evidence>
<reference evidence="2" key="1">
    <citation type="submission" date="2014-05" db="EMBL/GenBank/DDBJ databases">
        <title>Key roles for freshwater Actinobacteria revealed by deep metagenomic sequencing.</title>
        <authorList>
            <person name="Ghai R."/>
            <person name="Mizuno C.M."/>
            <person name="Picazo A."/>
            <person name="Camacho A."/>
            <person name="Rodriguez-Valera F."/>
        </authorList>
    </citation>
    <scope>NUCLEOTIDE SEQUENCE</scope>
</reference>
<feature type="transmembrane region" description="Helical" evidence="1">
    <location>
        <begin position="150"/>
        <end position="176"/>
    </location>
</feature>
<keyword evidence="1" id="KW-1133">Transmembrane helix</keyword>
<accession>A0A094SBT4</accession>
<gene>
    <name evidence="2" type="ORF">GM50_16910</name>
</gene>
<dbReference type="EMBL" id="JNSK01000091">
    <property type="protein sequence ID" value="KGA15558.1"/>
    <property type="molecule type" value="Genomic_DNA"/>
</dbReference>
<evidence type="ECO:0000256" key="1">
    <source>
        <dbReference type="SAM" id="Phobius"/>
    </source>
</evidence>
<organism evidence="2">
    <name type="scientific">freshwater metagenome</name>
    <dbReference type="NCBI Taxonomy" id="449393"/>
    <lineage>
        <taxon>unclassified sequences</taxon>
        <taxon>metagenomes</taxon>
        <taxon>ecological metagenomes</taxon>
    </lineage>
</organism>
<protein>
    <recommendedName>
        <fullName evidence="3">Aromatic ring-opening dioxygenase LigA</fullName>
    </recommendedName>
</protein>
<sequence length="193" mass="20528">MRRKTFDKILTFVGFGLSALLLVAAGLLNWGATFADGAVSEQLAAQRIVMPGDNGDPEASADVKKFFADNADKIMTSGKQAQMYADHYIQVHLNAMPTYAEASTANRVAAARAAADPTNEELQSDATKKAAIVETVFKGQSLRGMLLNAYAFWQLGQIAAISALASLAGAVLMLLLSIAGLIHIRRTPEDATI</sequence>
<proteinExistence type="predicted"/>
<comment type="caution">
    <text evidence="2">The sequence shown here is derived from an EMBL/GenBank/DDBJ whole genome shotgun (WGS) entry which is preliminary data.</text>
</comment>